<keyword evidence="7" id="KW-0479">Metal-binding</keyword>
<keyword evidence="7" id="KW-0349">Heme</keyword>
<feature type="transmembrane region" description="Helical" evidence="8">
    <location>
        <begin position="114"/>
        <end position="137"/>
    </location>
</feature>
<gene>
    <name evidence="10" type="ORF">EKO22_10540</name>
</gene>
<dbReference type="GO" id="GO:0022904">
    <property type="term" value="P:respiratory electron transport chain"/>
    <property type="evidence" value="ECO:0007669"/>
    <property type="project" value="TreeGrafter"/>
</dbReference>
<feature type="transmembrane region" description="Helical" evidence="8">
    <location>
        <begin position="149"/>
        <end position="170"/>
    </location>
</feature>
<name>A0AAT9JZ36_SYNEL</name>
<organism evidence="10">
    <name type="scientific">Synechococcus elongatus PCC 11802</name>
    <dbReference type="NCBI Taxonomy" id="2283154"/>
    <lineage>
        <taxon>Bacteria</taxon>
        <taxon>Bacillati</taxon>
        <taxon>Cyanobacteriota</taxon>
        <taxon>Cyanophyceae</taxon>
        <taxon>Synechococcales</taxon>
        <taxon>Synechococcaceae</taxon>
        <taxon>Synechococcus</taxon>
    </lineage>
</organism>
<comment type="similarity">
    <text evidence="7">Belongs to the heme-copper respiratory oxidase family.</text>
</comment>
<feature type="domain" description="Cytochrome oxidase subunit I profile" evidence="9">
    <location>
        <begin position="9"/>
        <end position="474"/>
    </location>
</feature>
<feature type="transmembrane region" description="Helical" evidence="8">
    <location>
        <begin position="218"/>
        <end position="237"/>
    </location>
</feature>
<dbReference type="SUPFAM" id="SSF81442">
    <property type="entry name" value="Cytochrome c oxidase subunit I-like"/>
    <property type="match status" value="1"/>
</dbReference>
<evidence type="ECO:0000256" key="5">
    <source>
        <dbReference type="ARBA" id="ARBA00022989"/>
    </source>
</evidence>
<dbReference type="InterPro" id="IPR023616">
    <property type="entry name" value="Cyt_c_oxase-like_su1_dom"/>
</dbReference>
<keyword evidence="5 8" id="KW-1133">Transmembrane helix</keyword>
<dbReference type="PROSITE" id="PS50855">
    <property type="entry name" value="COX1"/>
    <property type="match status" value="1"/>
</dbReference>
<dbReference type="GO" id="GO:0004129">
    <property type="term" value="F:cytochrome-c oxidase activity"/>
    <property type="evidence" value="ECO:0007669"/>
    <property type="project" value="InterPro"/>
</dbReference>
<evidence type="ECO:0000256" key="2">
    <source>
        <dbReference type="ARBA" id="ARBA00022660"/>
    </source>
</evidence>
<feature type="transmembrane region" description="Helical" evidence="8">
    <location>
        <begin position="439"/>
        <end position="460"/>
    </location>
</feature>
<evidence type="ECO:0000256" key="8">
    <source>
        <dbReference type="SAM" id="Phobius"/>
    </source>
</evidence>
<evidence type="ECO:0000259" key="9">
    <source>
        <dbReference type="PROSITE" id="PS50855"/>
    </source>
</evidence>
<feature type="transmembrane region" description="Helical" evidence="8">
    <location>
        <begin position="81"/>
        <end position="102"/>
    </location>
</feature>
<dbReference type="EMBL" id="CP034671">
    <property type="protein sequence ID" value="QFZ92710.2"/>
    <property type="molecule type" value="Genomic_DNA"/>
</dbReference>
<dbReference type="Gene3D" id="1.20.210.10">
    <property type="entry name" value="Cytochrome c oxidase-like, subunit I domain"/>
    <property type="match status" value="1"/>
</dbReference>
<reference evidence="10" key="1">
    <citation type="submission" date="2024-01" db="EMBL/GenBank/DDBJ databases">
        <title>Synechococcus elongatus PCC 11802, a close yet different native of Synechococcus elongatus PCC 11801.</title>
        <authorList>
            <person name="Jaiswal D."/>
            <person name="Sengupta A."/>
            <person name="Sengupta S."/>
            <person name="Pakrasi H.B."/>
            <person name="Wangikar P."/>
        </authorList>
    </citation>
    <scope>NUCLEOTIDE SEQUENCE</scope>
    <source>
        <strain evidence="10">PCC 11802</strain>
    </source>
</reference>
<comment type="subcellular location">
    <subcellularLocation>
        <location evidence="1">Membrane</location>
        <topology evidence="1">Multi-pass membrane protein</topology>
    </subcellularLocation>
</comment>
<dbReference type="PANTHER" id="PTHR10422">
    <property type="entry name" value="CYTOCHROME C OXIDASE SUBUNIT 1"/>
    <property type="match status" value="1"/>
</dbReference>
<keyword evidence="2 7" id="KW-0679">Respiratory chain</keyword>
<dbReference type="Pfam" id="PF00115">
    <property type="entry name" value="COX1"/>
    <property type="match status" value="1"/>
</dbReference>
<protein>
    <submittedName>
        <fullName evidence="10">Cbb3-type cytochrome c oxidase subunit I</fullName>
    </submittedName>
</protein>
<dbReference type="GO" id="GO:0015990">
    <property type="term" value="P:electron transport coupled proton transport"/>
    <property type="evidence" value="ECO:0007669"/>
    <property type="project" value="TreeGrafter"/>
</dbReference>
<evidence type="ECO:0000256" key="4">
    <source>
        <dbReference type="ARBA" id="ARBA00022982"/>
    </source>
</evidence>
<evidence type="ECO:0000256" key="6">
    <source>
        <dbReference type="ARBA" id="ARBA00023136"/>
    </source>
</evidence>
<evidence type="ECO:0000256" key="3">
    <source>
        <dbReference type="ARBA" id="ARBA00022692"/>
    </source>
</evidence>
<evidence type="ECO:0000256" key="7">
    <source>
        <dbReference type="RuleBase" id="RU000370"/>
    </source>
</evidence>
<feature type="transmembrane region" description="Helical" evidence="8">
    <location>
        <begin position="316"/>
        <end position="340"/>
    </location>
</feature>
<dbReference type="PANTHER" id="PTHR10422:SF29">
    <property type="entry name" value="CYTOCHROME C OXIDASE SUBUNIT 1 HOMOLOG, BACTEROID"/>
    <property type="match status" value="1"/>
</dbReference>
<dbReference type="InterPro" id="IPR023615">
    <property type="entry name" value="Cyt_c_Oxase_su1_BS"/>
</dbReference>
<evidence type="ECO:0000256" key="1">
    <source>
        <dbReference type="ARBA" id="ARBA00004141"/>
    </source>
</evidence>
<keyword evidence="7" id="KW-0408">Iron</keyword>
<feature type="transmembrane region" description="Helical" evidence="8">
    <location>
        <begin position="177"/>
        <end position="198"/>
    </location>
</feature>
<evidence type="ECO:0000313" key="10">
    <source>
        <dbReference type="EMBL" id="QFZ92710.2"/>
    </source>
</evidence>
<keyword evidence="4 7" id="KW-0249">Electron transport</keyword>
<dbReference type="PROSITE" id="PS00077">
    <property type="entry name" value="COX1_CUB"/>
    <property type="match status" value="1"/>
</dbReference>
<dbReference type="AlphaFoldDB" id="A0AAT9JZ36"/>
<accession>A0AAT9JZ36</accession>
<proteinExistence type="inferred from homology"/>
<keyword evidence="6 8" id="KW-0472">Membrane</keyword>
<sequence>MTIASPTGFRRLPPWLARLAGSSTLSESQPDHAAWVWLGGALVWMILGMCLGMIAAIKLTYPDFLGGTAPLGFGRVRPEHVNTILFGWIVGGEIGAALYILPRVCQRSLILGELASLSGWAYHIAVLLGLVSVSLGWTKGAEYEEWVRGINLAVVITVNLTALCLALTVFERRVSGLFVSVWYFFLFAIAFDFIYIPANLSRNAGAEGAVINWYYGHNAVGSVMTGAGLAIAYYVVPRLLNRQLFAHGVATLSFWTFAGFYIWNGGHHLLYGPVPRFITMMGYFAAFGMTLPFVLSTVSLWGTIWGQWRAIWESIAVRFAVLAAFVYFWASASGAMLAWHELTVIQHFSDNTIAHVHLAFLGFTTPALNALLYLMVERGLRRPLIPVLQKLHWWMFVIGCALYILPIYGAAFFEGVGWFQQVPFSETVALRYPYYYLRMYSGLFLIGGQLAMVWNLIYAWRSPALEPVAAIESPVWLVPGEEA</sequence>
<feature type="transmembrane region" description="Helical" evidence="8">
    <location>
        <begin position="35"/>
        <end position="61"/>
    </location>
</feature>
<keyword evidence="3 7" id="KW-0812">Transmembrane</keyword>
<keyword evidence="7" id="KW-0813">Transport</keyword>
<feature type="transmembrane region" description="Helical" evidence="8">
    <location>
        <begin position="352"/>
        <end position="372"/>
    </location>
</feature>
<feature type="transmembrane region" description="Helical" evidence="8">
    <location>
        <begin position="393"/>
        <end position="419"/>
    </location>
</feature>
<feature type="transmembrane region" description="Helical" evidence="8">
    <location>
        <begin position="244"/>
        <end position="263"/>
    </location>
</feature>
<dbReference type="GO" id="GO:0020037">
    <property type="term" value="F:heme binding"/>
    <property type="evidence" value="ECO:0007669"/>
    <property type="project" value="InterPro"/>
</dbReference>
<dbReference type="InterPro" id="IPR036927">
    <property type="entry name" value="Cyt_c_oxase-like_su1_sf"/>
</dbReference>
<feature type="transmembrane region" description="Helical" evidence="8">
    <location>
        <begin position="283"/>
        <end position="304"/>
    </location>
</feature>
<dbReference type="GO" id="GO:0016020">
    <property type="term" value="C:membrane"/>
    <property type="evidence" value="ECO:0007669"/>
    <property type="project" value="UniProtKB-SubCell"/>
</dbReference>
<dbReference type="GO" id="GO:0009060">
    <property type="term" value="P:aerobic respiration"/>
    <property type="evidence" value="ECO:0007669"/>
    <property type="project" value="InterPro"/>
</dbReference>
<dbReference type="RefSeq" id="WP_338437995.1">
    <property type="nucleotide sequence ID" value="NZ_CP034671.2"/>
</dbReference>
<dbReference type="InterPro" id="IPR000883">
    <property type="entry name" value="Cyt_C_Oxase_1"/>
</dbReference>